<protein>
    <submittedName>
        <fullName evidence="1">Uncharacterized protein</fullName>
    </submittedName>
</protein>
<dbReference type="EMBL" id="JBHSPH010000009">
    <property type="protein sequence ID" value="MFC5864246.1"/>
    <property type="molecule type" value="Genomic_DNA"/>
</dbReference>
<accession>A0ABW1EIY5</accession>
<dbReference type="RefSeq" id="WP_263341981.1">
    <property type="nucleotide sequence ID" value="NZ_JAGSYH010000009.1"/>
</dbReference>
<sequence>MKNSASISIKGCDSDLLFEWLDYDGDDCFNDFHIVLSVGNELRRFDFGPCAVRGLKKFAQFFKGKLETVSSGFRFPDIRNCELIRVADGFQLQVRFEANDFSEQIHISEPAINIEDEFLKEYYGDL</sequence>
<dbReference type="Proteomes" id="UP001596091">
    <property type="component" value="Unassembled WGS sequence"/>
</dbReference>
<comment type="caution">
    <text evidence="1">The sequence shown here is derived from an EMBL/GenBank/DDBJ whole genome shotgun (WGS) entry which is preliminary data.</text>
</comment>
<evidence type="ECO:0000313" key="1">
    <source>
        <dbReference type="EMBL" id="MFC5864246.1"/>
    </source>
</evidence>
<keyword evidence="2" id="KW-1185">Reference proteome</keyword>
<name>A0ABW1EIY5_9BACT</name>
<proteinExistence type="predicted"/>
<reference evidence="2" key="1">
    <citation type="journal article" date="2019" name="Int. J. Syst. Evol. Microbiol.">
        <title>The Global Catalogue of Microorganisms (GCM) 10K type strain sequencing project: providing services to taxonomists for standard genome sequencing and annotation.</title>
        <authorList>
            <consortium name="The Broad Institute Genomics Platform"/>
            <consortium name="The Broad Institute Genome Sequencing Center for Infectious Disease"/>
            <person name="Wu L."/>
            <person name="Ma J."/>
        </authorList>
    </citation>
    <scope>NUCLEOTIDE SEQUENCE [LARGE SCALE GENOMIC DNA]</scope>
    <source>
        <strain evidence="2">JCM 4087</strain>
    </source>
</reference>
<evidence type="ECO:0000313" key="2">
    <source>
        <dbReference type="Proteomes" id="UP001596091"/>
    </source>
</evidence>
<organism evidence="1 2">
    <name type="scientific">Acidicapsa dinghuensis</name>
    <dbReference type="NCBI Taxonomy" id="2218256"/>
    <lineage>
        <taxon>Bacteria</taxon>
        <taxon>Pseudomonadati</taxon>
        <taxon>Acidobacteriota</taxon>
        <taxon>Terriglobia</taxon>
        <taxon>Terriglobales</taxon>
        <taxon>Acidobacteriaceae</taxon>
        <taxon>Acidicapsa</taxon>
    </lineage>
</organism>
<gene>
    <name evidence="1" type="ORF">ACFPT7_18215</name>
</gene>